<dbReference type="OrthoDB" id="799976at2"/>
<proteinExistence type="predicted"/>
<evidence type="ECO:0000256" key="1">
    <source>
        <dbReference type="SAM" id="Phobius"/>
    </source>
</evidence>
<evidence type="ECO:0000313" key="2">
    <source>
        <dbReference type="EMBL" id="RKE52460.1"/>
    </source>
</evidence>
<comment type="caution">
    <text evidence="2">The sequence shown here is derived from an EMBL/GenBank/DDBJ whole genome shotgun (WGS) entry which is preliminary data.</text>
</comment>
<evidence type="ECO:0000313" key="3">
    <source>
        <dbReference type="Proteomes" id="UP000286246"/>
    </source>
</evidence>
<feature type="transmembrane region" description="Helical" evidence="1">
    <location>
        <begin position="83"/>
        <end position="103"/>
    </location>
</feature>
<accession>A0A420B6P5</accession>
<name>A0A420B6P5_SPHD1</name>
<dbReference type="RefSeq" id="WP_120259495.1">
    <property type="nucleotide sequence ID" value="NZ_RAPY01000002.1"/>
</dbReference>
<sequence length="159" mass="19145">MEQTLTLYNINTVRFFDNRNVARNYAFTKKMVEHNIFLEYYTIDPLEEEDVEMIDEEKDYGSHLYVLLEREGKYYQFSLFHDVFEIGIPVMLMQTIIFFFFLIEKIEIEKLIEHLVGISIDALIPHEIKDKEFRDNAKKLLNLKLQTVHNLIQINDNFE</sequence>
<keyword evidence="1" id="KW-1133">Transmembrane helix</keyword>
<dbReference type="EMBL" id="RAPY01000002">
    <property type="protein sequence ID" value="RKE52460.1"/>
    <property type="molecule type" value="Genomic_DNA"/>
</dbReference>
<keyword evidence="3" id="KW-1185">Reference proteome</keyword>
<gene>
    <name evidence="2" type="ORF">DFQ12_2697</name>
</gene>
<dbReference type="Proteomes" id="UP000286246">
    <property type="component" value="Unassembled WGS sequence"/>
</dbReference>
<dbReference type="AlphaFoldDB" id="A0A420B6P5"/>
<organism evidence="2 3">
    <name type="scientific">Sphingobacterium detergens</name>
    <dbReference type="NCBI Taxonomy" id="1145106"/>
    <lineage>
        <taxon>Bacteria</taxon>
        <taxon>Pseudomonadati</taxon>
        <taxon>Bacteroidota</taxon>
        <taxon>Sphingobacteriia</taxon>
        <taxon>Sphingobacteriales</taxon>
        <taxon>Sphingobacteriaceae</taxon>
        <taxon>Sphingobacterium</taxon>
    </lineage>
</organism>
<reference evidence="2 3" key="1">
    <citation type="submission" date="2018-09" db="EMBL/GenBank/DDBJ databases">
        <title>Genomic Encyclopedia of Type Strains, Phase III (KMG-III): the genomes of soil and plant-associated and newly described type strains.</title>
        <authorList>
            <person name="Whitman W."/>
        </authorList>
    </citation>
    <scope>NUCLEOTIDE SEQUENCE [LARGE SCALE GENOMIC DNA]</scope>
    <source>
        <strain evidence="2 3">CECT 7938</strain>
    </source>
</reference>
<protein>
    <submittedName>
        <fullName evidence="2">Uncharacterized protein</fullName>
    </submittedName>
</protein>
<keyword evidence="1" id="KW-0812">Transmembrane</keyword>
<keyword evidence="1" id="KW-0472">Membrane</keyword>